<evidence type="ECO:0000313" key="1">
    <source>
        <dbReference type="EMBL" id="OAV88946.1"/>
    </source>
</evidence>
<accession>A0A180G8C2</accession>
<name>A0A180G8C2_PUCT1</name>
<proteinExistence type="predicted"/>
<dbReference type="OrthoDB" id="2505024at2759"/>
<dbReference type="EnsemblFungi" id="PTTG_06991-t43_1">
    <property type="protein sequence ID" value="PTTG_06991-t43_1-p1"/>
    <property type="gene ID" value="PTTG_06991"/>
</dbReference>
<dbReference type="EMBL" id="ADAS02000147">
    <property type="protein sequence ID" value="OAV88946.1"/>
    <property type="molecule type" value="Genomic_DNA"/>
</dbReference>
<reference evidence="2 3" key="3">
    <citation type="journal article" date="2017" name="G3 (Bethesda)">
        <title>Comparative analysis highlights variable genome content of wheat rusts and divergence of the mating loci.</title>
        <authorList>
            <person name="Cuomo C.A."/>
            <person name="Bakkeren G."/>
            <person name="Khalil H.B."/>
            <person name="Panwar V."/>
            <person name="Joly D."/>
            <person name="Linning R."/>
            <person name="Sakthikumar S."/>
            <person name="Song X."/>
            <person name="Adiconis X."/>
            <person name="Fan L."/>
            <person name="Goldberg J.M."/>
            <person name="Levin J.Z."/>
            <person name="Young S."/>
            <person name="Zeng Q."/>
            <person name="Anikster Y."/>
            <person name="Bruce M."/>
            <person name="Wang M."/>
            <person name="Yin C."/>
            <person name="McCallum B."/>
            <person name="Szabo L.J."/>
            <person name="Hulbert S."/>
            <person name="Chen X."/>
            <person name="Fellers J.P."/>
        </authorList>
    </citation>
    <scope>NUCLEOTIDE SEQUENCE</scope>
    <source>
        <strain evidence="2">isolate 1-1 / race 1 (BBBD)</strain>
        <strain evidence="3">Isolate 1-1 / race 1 (BBBD)</strain>
    </source>
</reference>
<evidence type="ECO:0000313" key="3">
    <source>
        <dbReference type="Proteomes" id="UP000005240"/>
    </source>
</evidence>
<evidence type="ECO:0000313" key="2">
    <source>
        <dbReference type="EnsemblFungi" id="PTTG_06991-t43_1-p1"/>
    </source>
</evidence>
<dbReference type="VEuPathDB" id="FungiDB:PTTG_06991"/>
<reference evidence="1" key="2">
    <citation type="submission" date="2016-05" db="EMBL/GenBank/DDBJ databases">
        <title>Comparative analysis highlights variable genome content of wheat rusts and divergence of the mating loci.</title>
        <authorList>
            <person name="Cuomo C.A."/>
            <person name="Bakkeren G."/>
            <person name="Szabo L."/>
            <person name="Khalil H."/>
            <person name="Joly D."/>
            <person name="Goldberg J."/>
            <person name="Young S."/>
            <person name="Zeng Q."/>
            <person name="Fellers J."/>
        </authorList>
    </citation>
    <scope>NUCLEOTIDE SEQUENCE [LARGE SCALE GENOMIC DNA]</scope>
    <source>
        <strain evidence="1">1-1 BBBD Race 1</strain>
    </source>
</reference>
<protein>
    <submittedName>
        <fullName evidence="1 2">Uncharacterized protein</fullName>
    </submittedName>
</protein>
<organism evidence="1">
    <name type="scientific">Puccinia triticina (isolate 1-1 / race 1 (BBBD))</name>
    <name type="common">Brown leaf rust fungus</name>
    <dbReference type="NCBI Taxonomy" id="630390"/>
    <lineage>
        <taxon>Eukaryota</taxon>
        <taxon>Fungi</taxon>
        <taxon>Dikarya</taxon>
        <taxon>Basidiomycota</taxon>
        <taxon>Pucciniomycotina</taxon>
        <taxon>Pucciniomycetes</taxon>
        <taxon>Pucciniales</taxon>
        <taxon>Pucciniaceae</taxon>
        <taxon>Puccinia</taxon>
    </lineage>
</organism>
<sequence>MAAQSSTIPSFQKNGKPHAGVCKLNSLYSTILPKSTSPLCRSIYSLTQTLLELNLKIPSNNWMQTPSQDHLNIADSLLDSILLHPIDPVPPTALTKVSERIPPICRILFLRDLERANFPGWTFAWDRPWESQWNQLLSKFILKHWQNASCAGAFKAFHINPNDSLDEILRIGILHRWFLGCQEGV</sequence>
<reference evidence="1" key="1">
    <citation type="submission" date="2009-11" db="EMBL/GenBank/DDBJ databases">
        <authorList>
            <consortium name="The Broad Institute Genome Sequencing Platform"/>
            <person name="Ward D."/>
            <person name="Feldgarden M."/>
            <person name="Earl A."/>
            <person name="Young S.K."/>
            <person name="Zeng Q."/>
            <person name="Koehrsen M."/>
            <person name="Alvarado L."/>
            <person name="Berlin A."/>
            <person name="Bochicchio J."/>
            <person name="Borenstein D."/>
            <person name="Chapman S.B."/>
            <person name="Chen Z."/>
            <person name="Engels R."/>
            <person name="Freedman E."/>
            <person name="Gellesch M."/>
            <person name="Goldberg J."/>
            <person name="Griggs A."/>
            <person name="Gujja S."/>
            <person name="Heilman E."/>
            <person name="Heiman D."/>
            <person name="Hepburn T."/>
            <person name="Howarth C."/>
            <person name="Jen D."/>
            <person name="Larson L."/>
            <person name="Lewis B."/>
            <person name="Mehta T."/>
            <person name="Park D."/>
            <person name="Pearson M."/>
            <person name="Roberts A."/>
            <person name="Saif S."/>
            <person name="Shea T."/>
            <person name="Shenoy N."/>
            <person name="Sisk P."/>
            <person name="Stolte C."/>
            <person name="Sykes S."/>
            <person name="Thomson T."/>
            <person name="Walk T."/>
            <person name="White J."/>
            <person name="Yandava C."/>
            <person name="Izard J."/>
            <person name="Baranova O.V."/>
            <person name="Blanton J.M."/>
            <person name="Tanner A.C."/>
            <person name="Dewhirst F.E."/>
            <person name="Haas B."/>
            <person name="Nusbaum C."/>
            <person name="Birren B."/>
        </authorList>
    </citation>
    <scope>NUCLEOTIDE SEQUENCE [LARGE SCALE GENOMIC DNA]</scope>
    <source>
        <strain evidence="1">1-1 BBBD Race 1</strain>
    </source>
</reference>
<reference evidence="2" key="4">
    <citation type="submission" date="2025-05" db="UniProtKB">
        <authorList>
            <consortium name="EnsemblFungi"/>
        </authorList>
    </citation>
    <scope>IDENTIFICATION</scope>
    <source>
        <strain evidence="2">isolate 1-1 / race 1 (BBBD)</strain>
    </source>
</reference>
<keyword evidence="3" id="KW-1185">Reference proteome</keyword>
<dbReference type="AlphaFoldDB" id="A0A180G8C2"/>
<dbReference type="Proteomes" id="UP000005240">
    <property type="component" value="Unassembled WGS sequence"/>
</dbReference>
<gene>
    <name evidence="1" type="ORF">PTTG_06991</name>
</gene>